<evidence type="ECO:0000313" key="2">
    <source>
        <dbReference type="Proteomes" id="UP001501020"/>
    </source>
</evidence>
<name>A0ABP5L448_9ACTN</name>
<reference evidence="2" key="1">
    <citation type="journal article" date="2019" name="Int. J. Syst. Evol. Microbiol.">
        <title>The Global Catalogue of Microorganisms (GCM) 10K type strain sequencing project: providing services to taxonomists for standard genome sequencing and annotation.</title>
        <authorList>
            <consortium name="The Broad Institute Genomics Platform"/>
            <consortium name="The Broad Institute Genome Sequencing Center for Infectious Disease"/>
            <person name="Wu L."/>
            <person name="Ma J."/>
        </authorList>
    </citation>
    <scope>NUCLEOTIDE SEQUENCE [LARGE SCALE GENOMIC DNA]</scope>
    <source>
        <strain evidence="2">JCM 13850</strain>
    </source>
</reference>
<accession>A0ABP5L448</accession>
<proteinExistence type="predicted"/>
<gene>
    <name evidence="1" type="ORF">GCM10009727_37290</name>
</gene>
<organism evidence="1 2">
    <name type="scientific">Actinomadura napierensis</name>
    <dbReference type="NCBI Taxonomy" id="267854"/>
    <lineage>
        <taxon>Bacteria</taxon>
        <taxon>Bacillati</taxon>
        <taxon>Actinomycetota</taxon>
        <taxon>Actinomycetes</taxon>
        <taxon>Streptosporangiales</taxon>
        <taxon>Thermomonosporaceae</taxon>
        <taxon>Actinomadura</taxon>
    </lineage>
</organism>
<comment type="caution">
    <text evidence="1">The sequence shown here is derived from an EMBL/GenBank/DDBJ whole genome shotgun (WGS) entry which is preliminary data.</text>
</comment>
<keyword evidence="2" id="KW-1185">Reference proteome</keyword>
<dbReference type="EMBL" id="BAAAMR010000030">
    <property type="protein sequence ID" value="GAA2140308.1"/>
    <property type="molecule type" value="Genomic_DNA"/>
</dbReference>
<dbReference type="Proteomes" id="UP001501020">
    <property type="component" value="Unassembled WGS sequence"/>
</dbReference>
<protein>
    <submittedName>
        <fullName evidence="1">Uncharacterized protein</fullName>
    </submittedName>
</protein>
<evidence type="ECO:0000313" key="1">
    <source>
        <dbReference type="EMBL" id="GAA2140308.1"/>
    </source>
</evidence>
<sequence length="133" mass="14862">MTDACTERYRARVTVGPELYGFPPPETVPDLRWLGPDYVSVLVHDLTQGLLRQDPRTSVMGVRCEGEPRLAPSVDPAGVIRAHDACFPLQVYVQDGAGRPWRLRGRWTYSGRELGTRAASITHFWQLLSAEGI</sequence>